<dbReference type="InterPro" id="IPR036388">
    <property type="entry name" value="WH-like_DNA-bd_sf"/>
</dbReference>
<keyword evidence="7" id="KW-1185">Reference proteome</keyword>
<evidence type="ECO:0000259" key="4">
    <source>
        <dbReference type="PROSITE" id="PS51077"/>
    </source>
</evidence>
<dbReference type="OrthoDB" id="3730822at2"/>
<dbReference type="InterPro" id="IPR029016">
    <property type="entry name" value="GAF-like_dom_sf"/>
</dbReference>
<sequence>MDADARVQSLDRAIALLNAVADTPPGGESAAALGARCGLNRATAWRLLATLEHHGVLERDPETGNFAIGFTVERWASEAGVEGLVRRAHPIVERIAATTGETANLALPRRFGLTYVDEAVPHSVLSARWLGWQAPLHATSTGKAYLAWLPEDEVSTLLSGELKSYTAKTIADRRELRDVLIRVRERGYSVSVGEMEDDLFGVSAPVLGTRGRPLGVVSVWGALSRVGEAELPEFGELVAEAAGQIAAIMNG</sequence>
<gene>
    <name evidence="6" type="ORF">SAMN05421504_101592</name>
</gene>
<name>A0A1H2TKI5_9PSEU</name>
<dbReference type="Pfam" id="PF09339">
    <property type="entry name" value="HTH_IclR"/>
    <property type="match status" value="1"/>
</dbReference>
<dbReference type="InterPro" id="IPR036390">
    <property type="entry name" value="WH_DNA-bd_sf"/>
</dbReference>
<dbReference type="InterPro" id="IPR005471">
    <property type="entry name" value="Tscrpt_reg_IclR_N"/>
</dbReference>
<dbReference type="SUPFAM" id="SSF55781">
    <property type="entry name" value="GAF domain-like"/>
    <property type="match status" value="1"/>
</dbReference>
<dbReference type="PANTHER" id="PTHR30136:SF24">
    <property type="entry name" value="HTH-TYPE TRANSCRIPTIONAL REPRESSOR ALLR"/>
    <property type="match status" value="1"/>
</dbReference>
<evidence type="ECO:0000313" key="7">
    <source>
        <dbReference type="Proteomes" id="UP000199515"/>
    </source>
</evidence>
<proteinExistence type="predicted"/>
<accession>A0A1H2TKI5</accession>
<dbReference type="AlphaFoldDB" id="A0A1H2TKI5"/>
<dbReference type="InterPro" id="IPR050707">
    <property type="entry name" value="HTH_MetabolicPath_Reg"/>
</dbReference>
<dbReference type="PROSITE" id="PS51077">
    <property type="entry name" value="HTH_ICLR"/>
    <property type="match status" value="1"/>
</dbReference>
<dbReference type="Pfam" id="PF01614">
    <property type="entry name" value="IclR_C"/>
    <property type="match status" value="1"/>
</dbReference>
<feature type="domain" description="HTH iclR-type" evidence="4">
    <location>
        <begin position="7"/>
        <end position="70"/>
    </location>
</feature>
<dbReference type="GO" id="GO:0003700">
    <property type="term" value="F:DNA-binding transcription factor activity"/>
    <property type="evidence" value="ECO:0007669"/>
    <property type="project" value="TreeGrafter"/>
</dbReference>
<dbReference type="GO" id="GO:0003677">
    <property type="term" value="F:DNA binding"/>
    <property type="evidence" value="ECO:0007669"/>
    <property type="project" value="UniProtKB-KW"/>
</dbReference>
<dbReference type="PROSITE" id="PS51078">
    <property type="entry name" value="ICLR_ED"/>
    <property type="match status" value="1"/>
</dbReference>
<dbReference type="PANTHER" id="PTHR30136">
    <property type="entry name" value="HELIX-TURN-HELIX TRANSCRIPTIONAL REGULATOR, ICLR FAMILY"/>
    <property type="match status" value="1"/>
</dbReference>
<dbReference type="EMBL" id="FNON01000001">
    <property type="protein sequence ID" value="SDW44328.1"/>
    <property type="molecule type" value="Genomic_DNA"/>
</dbReference>
<evidence type="ECO:0000256" key="1">
    <source>
        <dbReference type="ARBA" id="ARBA00023015"/>
    </source>
</evidence>
<evidence type="ECO:0000313" key="6">
    <source>
        <dbReference type="EMBL" id="SDW44328.1"/>
    </source>
</evidence>
<evidence type="ECO:0000259" key="5">
    <source>
        <dbReference type="PROSITE" id="PS51078"/>
    </source>
</evidence>
<dbReference type="STRING" id="589385.SAMN05421504_101592"/>
<evidence type="ECO:0000256" key="2">
    <source>
        <dbReference type="ARBA" id="ARBA00023125"/>
    </source>
</evidence>
<dbReference type="RefSeq" id="WP_091286223.1">
    <property type="nucleotide sequence ID" value="NZ_FNON01000001.1"/>
</dbReference>
<dbReference type="Gene3D" id="3.30.450.40">
    <property type="match status" value="1"/>
</dbReference>
<protein>
    <submittedName>
        <fullName evidence="6">DNA-binding transcriptional regulator, IclR family</fullName>
    </submittedName>
</protein>
<feature type="domain" description="IclR-ED" evidence="5">
    <location>
        <begin position="70"/>
        <end position="251"/>
    </location>
</feature>
<reference evidence="6 7" key="1">
    <citation type="submission" date="2016-10" db="EMBL/GenBank/DDBJ databases">
        <authorList>
            <person name="de Groot N.N."/>
        </authorList>
    </citation>
    <scope>NUCLEOTIDE SEQUENCE [LARGE SCALE GENOMIC DNA]</scope>
    <source>
        <strain evidence="6 7">CPCC 202699</strain>
    </source>
</reference>
<dbReference type="SMART" id="SM00346">
    <property type="entry name" value="HTH_ICLR"/>
    <property type="match status" value="1"/>
</dbReference>
<dbReference type="GO" id="GO:0045892">
    <property type="term" value="P:negative regulation of DNA-templated transcription"/>
    <property type="evidence" value="ECO:0007669"/>
    <property type="project" value="TreeGrafter"/>
</dbReference>
<keyword evidence="2 6" id="KW-0238">DNA-binding</keyword>
<evidence type="ECO:0000256" key="3">
    <source>
        <dbReference type="ARBA" id="ARBA00023163"/>
    </source>
</evidence>
<dbReference type="Gene3D" id="1.10.10.10">
    <property type="entry name" value="Winged helix-like DNA-binding domain superfamily/Winged helix DNA-binding domain"/>
    <property type="match status" value="1"/>
</dbReference>
<organism evidence="6 7">
    <name type="scientific">Amycolatopsis xylanica</name>
    <dbReference type="NCBI Taxonomy" id="589385"/>
    <lineage>
        <taxon>Bacteria</taxon>
        <taxon>Bacillati</taxon>
        <taxon>Actinomycetota</taxon>
        <taxon>Actinomycetes</taxon>
        <taxon>Pseudonocardiales</taxon>
        <taxon>Pseudonocardiaceae</taxon>
        <taxon>Amycolatopsis</taxon>
    </lineage>
</organism>
<keyword evidence="1" id="KW-0805">Transcription regulation</keyword>
<keyword evidence="3" id="KW-0804">Transcription</keyword>
<dbReference type="Proteomes" id="UP000199515">
    <property type="component" value="Unassembled WGS sequence"/>
</dbReference>
<dbReference type="InterPro" id="IPR014757">
    <property type="entry name" value="Tscrpt_reg_IclR_C"/>
</dbReference>
<dbReference type="SUPFAM" id="SSF46785">
    <property type="entry name" value="Winged helix' DNA-binding domain"/>
    <property type="match status" value="1"/>
</dbReference>